<evidence type="ECO:0000256" key="1">
    <source>
        <dbReference type="SAM" id="Phobius"/>
    </source>
</evidence>
<dbReference type="RefSeq" id="WP_216247587.1">
    <property type="nucleotide sequence ID" value="NZ_JAZHFS010000001.1"/>
</dbReference>
<dbReference type="Proteomes" id="UP001498469">
    <property type="component" value="Unassembled WGS sequence"/>
</dbReference>
<keyword evidence="1" id="KW-1133">Transmembrane helix</keyword>
<accession>A0ABU7UHP3</accession>
<keyword evidence="1" id="KW-0812">Transmembrane</keyword>
<feature type="transmembrane region" description="Helical" evidence="1">
    <location>
        <begin position="110"/>
        <end position="129"/>
    </location>
</feature>
<sequence length="133" mass="15302">MEILIIKNHHTIVNWESKTQYTKYQECDIEKLSSQLTKNKKIKKFVITLLGCTLYFKNVFASTKGIDSLGWTLLGLIRHWAYWILLIWCIVDVVKSGLSGDSKKTLPIVLKYVIIFASMYLIPVIFDAVKGAF</sequence>
<proteinExistence type="predicted"/>
<protein>
    <submittedName>
        <fullName evidence="2">Uncharacterized protein</fullName>
    </submittedName>
</protein>
<dbReference type="EMBL" id="JAZHFS010000001">
    <property type="protein sequence ID" value="MEF2110925.1"/>
    <property type="molecule type" value="Genomic_DNA"/>
</dbReference>
<keyword evidence="1" id="KW-0472">Membrane</keyword>
<feature type="transmembrane region" description="Helical" evidence="1">
    <location>
        <begin position="80"/>
        <end position="98"/>
    </location>
</feature>
<evidence type="ECO:0000313" key="3">
    <source>
        <dbReference type="Proteomes" id="UP001498469"/>
    </source>
</evidence>
<name>A0ABU7UHP3_9CLOT</name>
<reference evidence="2 3" key="1">
    <citation type="submission" date="2023-11" db="EMBL/GenBank/DDBJ databases">
        <title>Draft genome sequence of a psychrophilic Clostridium strain from permafrost water brine.</title>
        <authorList>
            <person name="Shcherbakova V.A."/>
            <person name="Trubitsyn V.E."/>
            <person name="Zakharyuk A.G."/>
        </authorList>
    </citation>
    <scope>NUCLEOTIDE SEQUENCE [LARGE SCALE GENOMIC DNA]</scope>
    <source>
        <strain evidence="2 3">14F</strain>
    </source>
</reference>
<evidence type="ECO:0000313" key="2">
    <source>
        <dbReference type="EMBL" id="MEF2110925.1"/>
    </source>
</evidence>
<keyword evidence="3" id="KW-1185">Reference proteome</keyword>
<organism evidence="2 3">
    <name type="scientific">Clostridium frigoriphilum</name>
    <dbReference type="NCBI Taxonomy" id="443253"/>
    <lineage>
        <taxon>Bacteria</taxon>
        <taxon>Bacillati</taxon>
        <taxon>Bacillota</taxon>
        <taxon>Clostridia</taxon>
        <taxon>Eubacteriales</taxon>
        <taxon>Clostridiaceae</taxon>
        <taxon>Clostridium</taxon>
    </lineage>
</organism>
<comment type="caution">
    <text evidence="2">The sequence shown here is derived from an EMBL/GenBank/DDBJ whole genome shotgun (WGS) entry which is preliminary data.</text>
</comment>
<gene>
    <name evidence="2" type="ORF">SJI18_01225</name>
</gene>
<feature type="transmembrane region" description="Helical" evidence="1">
    <location>
        <begin position="42"/>
        <end position="60"/>
    </location>
</feature>